<keyword evidence="3" id="KW-0732">Signal</keyword>
<dbReference type="InterPro" id="IPR039391">
    <property type="entry name" value="Phytocyanin-like"/>
</dbReference>
<dbReference type="InterPro" id="IPR008972">
    <property type="entry name" value="Cupredoxin"/>
</dbReference>
<feature type="transmembrane region" description="Helical" evidence="2">
    <location>
        <begin position="175"/>
        <end position="198"/>
    </location>
</feature>
<gene>
    <name evidence="5" type="ORF">URODEC1_LOCUS108986</name>
</gene>
<sequence length="229" mass="24290">MASLLRLAFLAATCALLLAASASPPLPPPPAAPQRDSGDEMGWTVVPPGSNGNGTEGTLTQWAERQRFHVGDILDFKSWNGTVLLLARRRDYERCGGGGGGDARFELDRPGTFYFASGVAARCEAGQRMAVRAVDAPVHFSFAPTSGVDPGGYFTTAPPPPPPPPTVVFKLTPSAWWWIGTTGVFVVLLTGVTCFCLVEQARLTTVFLGALGARVEHYKALSTELASKV</sequence>
<feature type="region of interest" description="Disordered" evidence="1">
    <location>
        <begin position="23"/>
        <end position="57"/>
    </location>
</feature>
<evidence type="ECO:0000259" key="4">
    <source>
        <dbReference type="PROSITE" id="PS51485"/>
    </source>
</evidence>
<keyword evidence="2" id="KW-0812">Transmembrane</keyword>
<accession>A0ABC9FVA8</accession>
<proteinExistence type="predicted"/>
<feature type="signal peptide" evidence="3">
    <location>
        <begin position="1"/>
        <end position="22"/>
    </location>
</feature>
<organism evidence="5 6">
    <name type="scientific">Urochloa decumbens</name>
    <dbReference type="NCBI Taxonomy" id="240449"/>
    <lineage>
        <taxon>Eukaryota</taxon>
        <taxon>Viridiplantae</taxon>
        <taxon>Streptophyta</taxon>
        <taxon>Embryophyta</taxon>
        <taxon>Tracheophyta</taxon>
        <taxon>Spermatophyta</taxon>
        <taxon>Magnoliopsida</taxon>
        <taxon>Liliopsida</taxon>
        <taxon>Poales</taxon>
        <taxon>Poaceae</taxon>
        <taxon>PACMAD clade</taxon>
        <taxon>Panicoideae</taxon>
        <taxon>Panicodae</taxon>
        <taxon>Paniceae</taxon>
        <taxon>Melinidinae</taxon>
        <taxon>Urochloa</taxon>
    </lineage>
</organism>
<dbReference type="Pfam" id="PF02298">
    <property type="entry name" value="Cu_bind_like"/>
    <property type="match status" value="1"/>
</dbReference>
<feature type="domain" description="Phytocyanin" evidence="4">
    <location>
        <begin position="33"/>
        <end position="135"/>
    </location>
</feature>
<dbReference type="Gene3D" id="2.60.40.420">
    <property type="entry name" value="Cupredoxins - blue copper proteins"/>
    <property type="match status" value="1"/>
</dbReference>
<dbReference type="InterPro" id="IPR003245">
    <property type="entry name" value="Phytocyanin_dom"/>
</dbReference>
<evidence type="ECO:0000313" key="5">
    <source>
        <dbReference type="EMBL" id="CAL5081965.1"/>
    </source>
</evidence>
<dbReference type="EMBL" id="OZ075117">
    <property type="protein sequence ID" value="CAL5081965.1"/>
    <property type="molecule type" value="Genomic_DNA"/>
</dbReference>
<dbReference type="PANTHER" id="PTHR33021">
    <property type="entry name" value="BLUE COPPER PROTEIN"/>
    <property type="match status" value="1"/>
</dbReference>
<feature type="chain" id="PRO_5044855922" description="Phytocyanin domain-containing protein" evidence="3">
    <location>
        <begin position="23"/>
        <end position="229"/>
    </location>
</feature>
<name>A0ABC9FVA8_9POAL</name>
<protein>
    <recommendedName>
        <fullName evidence="4">Phytocyanin domain-containing protein</fullName>
    </recommendedName>
</protein>
<dbReference type="SUPFAM" id="SSF49503">
    <property type="entry name" value="Cupredoxins"/>
    <property type="match status" value="1"/>
</dbReference>
<dbReference type="Proteomes" id="UP001497457">
    <property type="component" value="Chromosome 7b"/>
</dbReference>
<dbReference type="PROSITE" id="PS51485">
    <property type="entry name" value="PHYTOCYANIN"/>
    <property type="match status" value="1"/>
</dbReference>
<keyword evidence="2" id="KW-1133">Transmembrane helix</keyword>
<dbReference type="AlphaFoldDB" id="A0ABC9FVA8"/>
<reference evidence="5" key="1">
    <citation type="submission" date="2024-10" db="EMBL/GenBank/DDBJ databases">
        <authorList>
            <person name="Ryan C."/>
        </authorList>
    </citation>
    <scope>NUCLEOTIDE SEQUENCE [LARGE SCALE GENOMIC DNA]</scope>
</reference>
<dbReference type="PANTHER" id="PTHR33021:SF269">
    <property type="entry name" value="PHYTOCYANIN DOMAIN-CONTAINING PROTEIN"/>
    <property type="match status" value="1"/>
</dbReference>
<keyword evidence="6" id="KW-1185">Reference proteome</keyword>
<evidence type="ECO:0000256" key="1">
    <source>
        <dbReference type="SAM" id="MobiDB-lite"/>
    </source>
</evidence>
<evidence type="ECO:0000256" key="2">
    <source>
        <dbReference type="SAM" id="Phobius"/>
    </source>
</evidence>
<keyword evidence="2" id="KW-0472">Membrane</keyword>
<evidence type="ECO:0000313" key="6">
    <source>
        <dbReference type="Proteomes" id="UP001497457"/>
    </source>
</evidence>
<evidence type="ECO:0000256" key="3">
    <source>
        <dbReference type="SAM" id="SignalP"/>
    </source>
</evidence>